<dbReference type="AlphaFoldDB" id="A0A6Y2X268"/>
<sequence length="161" mass="17969">KKIDTISSYFKIPPSILDQLDVVDVLLESDTLLFIDPMLLPESKHSEMKDDADQKYIDTFTKIIKLLSACKIDNDSDIAWRTAKKLFSFSEIGWTCLGYGSSAKGSGFGPQLVNNTMKTAHQIVSMDIDDPDLFMVMSLFEEGIGADRISDMTTNIIFDAL</sequence>
<gene>
    <name evidence="1" type="ORF">GBZ41_23010</name>
</gene>
<protein>
    <submittedName>
        <fullName evidence="1">Uncharacterized protein</fullName>
    </submittedName>
</protein>
<name>A0A6Y2X268_SALDZ</name>
<reference evidence="1" key="1">
    <citation type="journal article" date="2018" name="Genome Biol.">
        <title>SKESA: strategic k-mer extension for scrupulous assemblies.</title>
        <authorList>
            <person name="Souvorov A."/>
            <person name="Agarwala R."/>
            <person name="Lipman D.J."/>
        </authorList>
    </citation>
    <scope>NUCLEOTIDE SEQUENCE</scope>
    <source>
        <strain evidence="1">Salmonella enterica</strain>
    </source>
</reference>
<reference evidence="1" key="2">
    <citation type="submission" date="2019-10" db="EMBL/GenBank/DDBJ databases">
        <authorList>
            <consortium name="NCBI Pathogen Detection Project"/>
        </authorList>
    </citation>
    <scope>NUCLEOTIDE SEQUENCE</scope>
    <source>
        <strain evidence="1">Salmonella enterica</strain>
    </source>
</reference>
<feature type="non-terminal residue" evidence="1">
    <location>
        <position position="161"/>
    </location>
</feature>
<accession>A0A6Y2X268</accession>
<proteinExistence type="predicted"/>
<dbReference type="EMBL" id="DAAGVM010000309">
    <property type="protein sequence ID" value="HAB4726502.1"/>
    <property type="molecule type" value="Genomic_DNA"/>
</dbReference>
<evidence type="ECO:0000313" key="1">
    <source>
        <dbReference type="EMBL" id="HAB4726502.1"/>
    </source>
</evidence>
<comment type="caution">
    <text evidence="1">The sequence shown here is derived from an EMBL/GenBank/DDBJ whole genome shotgun (WGS) entry which is preliminary data.</text>
</comment>
<organism evidence="1">
    <name type="scientific">Salmonella diarizonae</name>
    <dbReference type="NCBI Taxonomy" id="59204"/>
    <lineage>
        <taxon>Bacteria</taxon>
        <taxon>Pseudomonadati</taxon>
        <taxon>Pseudomonadota</taxon>
        <taxon>Gammaproteobacteria</taxon>
        <taxon>Enterobacterales</taxon>
        <taxon>Enterobacteriaceae</taxon>
        <taxon>Salmonella</taxon>
    </lineage>
</organism>
<feature type="non-terminal residue" evidence="1">
    <location>
        <position position="1"/>
    </location>
</feature>